<dbReference type="GO" id="GO:0009244">
    <property type="term" value="P:lipopolysaccharide core region biosynthetic process"/>
    <property type="evidence" value="ECO:0007669"/>
    <property type="project" value="TreeGrafter"/>
</dbReference>
<dbReference type="InterPro" id="IPR051199">
    <property type="entry name" value="LPS_LOS_Heptosyltrfase"/>
</dbReference>
<dbReference type="RefSeq" id="WP_099132961.1">
    <property type="nucleotide sequence ID" value="NZ_CAWNOJ010000026.1"/>
</dbReference>
<proteinExistence type="predicted"/>
<gene>
    <name evidence="4" type="ORF">BDE27_1083</name>
    <name evidence="3" type="ORF">Xehl_02920</name>
</gene>
<protein>
    <submittedName>
        <fullName evidence="4">ADP-heptose:LPS heptosyltransferase</fullName>
    </submittedName>
    <submittedName>
        <fullName evidence="3">Lipopolysaccharide heptosyltransferase-1</fullName>
    </submittedName>
</protein>
<dbReference type="PANTHER" id="PTHR30160:SF15">
    <property type="entry name" value="GLYCOSYLTRANSFERASE HI_0523-RELATED"/>
    <property type="match status" value="1"/>
</dbReference>
<dbReference type="AlphaFoldDB" id="A0A2D0INI8"/>
<keyword evidence="2 3" id="KW-0808">Transferase</keyword>
<organism evidence="3 5">
    <name type="scientific">Xenorhabdus ehlersii</name>
    <dbReference type="NCBI Taxonomy" id="290111"/>
    <lineage>
        <taxon>Bacteria</taxon>
        <taxon>Pseudomonadati</taxon>
        <taxon>Pseudomonadota</taxon>
        <taxon>Gammaproteobacteria</taxon>
        <taxon>Enterobacterales</taxon>
        <taxon>Morganellaceae</taxon>
        <taxon>Xenorhabdus</taxon>
    </lineage>
</organism>
<dbReference type="EMBL" id="RAQI01000001">
    <property type="protein sequence ID" value="RKE93347.1"/>
    <property type="molecule type" value="Genomic_DNA"/>
</dbReference>
<dbReference type="GO" id="GO:0008713">
    <property type="term" value="F:ADP-heptose-lipopolysaccharide heptosyltransferase activity"/>
    <property type="evidence" value="ECO:0007669"/>
    <property type="project" value="TreeGrafter"/>
</dbReference>
<dbReference type="SUPFAM" id="SSF53756">
    <property type="entry name" value="UDP-Glycosyltransferase/glycogen phosphorylase"/>
    <property type="match status" value="1"/>
</dbReference>
<dbReference type="GO" id="GO:0005829">
    <property type="term" value="C:cytosol"/>
    <property type="evidence" value="ECO:0007669"/>
    <property type="project" value="TreeGrafter"/>
</dbReference>
<accession>A0A2D0INI8</accession>
<comment type="caution">
    <text evidence="3">The sequence shown here is derived from an EMBL/GenBank/DDBJ whole genome shotgun (WGS) entry which is preliminary data.</text>
</comment>
<dbReference type="Pfam" id="PF01075">
    <property type="entry name" value="Glyco_transf_9"/>
    <property type="match status" value="1"/>
</dbReference>
<dbReference type="PANTHER" id="PTHR30160">
    <property type="entry name" value="TETRAACYLDISACCHARIDE 4'-KINASE-RELATED"/>
    <property type="match status" value="1"/>
</dbReference>
<evidence type="ECO:0000256" key="1">
    <source>
        <dbReference type="ARBA" id="ARBA00022676"/>
    </source>
</evidence>
<sequence length="375" mass="44083">MKKNKKFATLRSWNRKRNYLMKDARYYTRLLIAKLIYDKRGKNIFDIDTIKTVLLLRNEGKIGDIIVDTILIRELNRSGYQVDVVGTKSNCAILKHNPYVRNIYLAEDIDLTSFMEDYYHNIPFETINKLKNNHYDLIVDPSLFKTPIHRLSLFKQINAKNIIGFNKKQWINHYNQKIFFDYNESHIKFSYESVMDCLNISITDFSYDLYYPYEIDIETKKLIDDLKVNSEKIIIINPFAGNIDRCLSICQLKRITEKLSDIYDNIKMIFLDHENIIDMSEFDGVYRYQSESLYHTISLISQADLIISPDTSIVHISAAYKKPLVAIYQDIESNKTLWGPGYDEAIQILAKNGRLQENKDIDELIIESVKKIFQS</sequence>
<evidence type="ECO:0000313" key="3">
    <source>
        <dbReference type="EMBL" id="PHM23389.1"/>
    </source>
</evidence>
<dbReference type="InterPro" id="IPR002201">
    <property type="entry name" value="Glyco_trans_9"/>
</dbReference>
<evidence type="ECO:0000313" key="4">
    <source>
        <dbReference type="EMBL" id="RKE93347.1"/>
    </source>
</evidence>
<evidence type="ECO:0000313" key="5">
    <source>
        <dbReference type="Proteomes" id="UP000225605"/>
    </source>
</evidence>
<dbReference type="OrthoDB" id="89608at2"/>
<dbReference type="EMBL" id="NIBT01000015">
    <property type="protein sequence ID" value="PHM23389.1"/>
    <property type="molecule type" value="Genomic_DNA"/>
</dbReference>
<keyword evidence="6" id="KW-1185">Reference proteome</keyword>
<reference evidence="3 5" key="1">
    <citation type="journal article" date="2017" name="Nat. Microbiol.">
        <title>Natural product diversity associated with the nematode symbionts Photorhabdus and Xenorhabdus.</title>
        <authorList>
            <person name="Tobias N.J."/>
            <person name="Wolff H."/>
            <person name="Djahanschiri B."/>
            <person name="Grundmann F."/>
            <person name="Kronenwerth M."/>
            <person name="Shi Y.M."/>
            <person name="Simonyi S."/>
            <person name="Grun P."/>
            <person name="Shapiro-Ilan D."/>
            <person name="Pidot S.J."/>
            <person name="Stinear T.P."/>
            <person name="Ebersberger I."/>
            <person name="Bode H.B."/>
        </authorList>
    </citation>
    <scope>NUCLEOTIDE SEQUENCE [LARGE SCALE GENOMIC DNA]</scope>
    <source>
        <strain evidence="3 5">DSM 16337</strain>
    </source>
</reference>
<reference evidence="4 6" key="2">
    <citation type="submission" date="2018-09" db="EMBL/GenBank/DDBJ databases">
        <title>Genomic Encyclopedia of Archaeal and Bacterial Type Strains, Phase II (KMG-II): from individual species to whole genera.</title>
        <authorList>
            <person name="Goeker M."/>
        </authorList>
    </citation>
    <scope>NUCLEOTIDE SEQUENCE [LARGE SCALE GENOMIC DNA]</scope>
    <source>
        <strain evidence="4 6">DSM 16337</strain>
    </source>
</reference>
<keyword evidence="1" id="KW-0328">Glycosyltransferase</keyword>
<dbReference type="Proteomes" id="UP000225605">
    <property type="component" value="Unassembled WGS sequence"/>
</dbReference>
<name>A0A2D0INI8_9GAMM</name>
<evidence type="ECO:0000256" key="2">
    <source>
        <dbReference type="ARBA" id="ARBA00022679"/>
    </source>
</evidence>
<evidence type="ECO:0000313" key="6">
    <source>
        <dbReference type="Proteomes" id="UP000283568"/>
    </source>
</evidence>
<dbReference type="Gene3D" id="3.40.50.2000">
    <property type="entry name" value="Glycogen Phosphorylase B"/>
    <property type="match status" value="2"/>
</dbReference>
<dbReference type="Proteomes" id="UP000283568">
    <property type="component" value="Unassembled WGS sequence"/>
</dbReference>
<dbReference type="CDD" id="cd03789">
    <property type="entry name" value="GT9_LPS_heptosyltransferase"/>
    <property type="match status" value="1"/>
</dbReference>